<accession>A0ABN3W5Y4</accession>
<dbReference type="EMBL" id="BAAAVI010000057">
    <property type="protein sequence ID" value="GAA2896182.1"/>
    <property type="molecule type" value="Genomic_DNA"/>
</dbReference>
<comment type="caution">
    <text evidence="2">The sequence shown here is derived from an EMBL/GenBank/DDBJ whole genome shotgun (WGS) entry which is preliminary data.</text>
</comment>
<gene>
    <name evidence="2" type="ORF">GCM10010517_61130</name>
</gene>
<evidence type="ECO:0000313" key="3">
    <source>
        <dbReference type="Proteomes" id="UP001500831"/>
    </source>
</evidence>
<feature type="compositionally biased region" description="Low complexity" evidence="1">
    <location>
        <begin position="9"/>
        <end position="29"/>
    </location>
</feature>
<dbReference type="Proteomes" id="UP001500831">
    <property type="component" value="Unassembled WGS sequence"/>
</dbReference>
<organism evidence="2 3">
    <name type="scientific">Streptosporangium fragile</name>
    <dbReference type="NCBI Taxonomy" id="46186"/>
    <lineage>
        <taxon>Bacteria</taxon>
        <taxon>Bacillati</taxon>
        <taxon>Actinomycetota</taxon>
        <taxon>Actinomycetes</taxon>
        <taxon>Streptosporangiales</taxon>
        <taxon>Streptosporangiaceae</taxon>
        <taxon>Streptosporangium</taxon>
    </lineage>
</organism>
<reference evidence="2 3" key="1">
    <citation type="journal article" date="2019" name="Int. J. Syst. Evol. Microbiol.">
        <title>The Global Catalogue of Microorganisms (GCM) 10K type strain sequencing project: providing services to taxonomists for standard genome sequencing and annotation.</title>
        <authorList>
            <consortium name="The Broad Institute Genomics Platform"/>
            <consortium name="The Broad Institute Genome Sequencing Center for Infectious Disease"/>
            <person name="Wu L."/>
            <person name="Ma J."/>
        </authorList>
    </citation>
    <scope>NUCLEOTIDE SEQUENCE [LARGE SCALE GENOMIC DNA]</scope>
    <source>
        <strain evidence="2 3">JCM 6242</strain>
    </source>
</reference>
<feature type="region of interest" description="Disordered" evidence="1">
    <location>
        <begin position="1"/>
        <end position="51"/>
    </location>
</feature>
<name>A0ABN3W5Y4_9ACTN</name>
<sequence length="68" mass="6500">MAGSARLLPGEGTVPGEGTAAEGAAPRGTVPARGSRKGAPGGSGGFGGLVSVGVRLQGEGRSQVSVRR</sequence>
<proteinExistence type="predicted"/>
<keyword evidence="3" id="KW-1185">Reference proteome</keyword>
<feature type="compositionally biased region" description="Gly residues" evidence="1">
    <location>
        <begin position="39"/>
        <end position="50"/>
    </location>
</feature>
<evidence type="ECO:0000256" key="1">
    <source>
        <dbReference type="SAM" id="MobiDB-lite"/>
    </source>
</evidence>
<protein>
    <submittedName>
        <fullName evidence="2">Uncharacterized protein</fullName>
    </submittedName>
</protein>
<evidence type="ECO:0000313" key="2">
    <source>
        <dbReference type="EMBL" id="GAA2896182.1"/>
    </source>
</evidence>